<feature type="compositionally biased region" description="Low complexity" evidence="2">
    <location>
        <begin position="20"/>
        <end position="35"/>
    </location>
</feature>
<feature type="compositionally biased region" description="Low complexity" evidence="2">
    <location>
        <begin position="67"/>
        <end position="79"/>
    </location>
</feature>
<dbReference type="OrthoDB" id="5363415at2759"/>
<dbReference type="EMBL" id="BLJY01000002">
    <property type="protein sequence ID" value="GFF13613.1"/>
    <property type="molecule type" value="Genomic_DNA"/>
</dbReference>
<reference evidence="3 4" key="1">
    <citation type="submission" date="2020-01" db="EMBL/GenBank/DDBJ databases">
        <title>Aspergillus terreus IFO 6365 whole genome shotgun sequence.</title>
        <authorList>
            <person name="Kanamasa S."/>
            <person name="Takahashi H."/>
        </authorList>
    </citation>
    <scope>NUCLEOTIDE SEQUENCE [LARGE SCALE GENOMIC DNA]</scope>
    <source>
        <strain evidence="3 4">IFO 6365</strain>
    </source>
</reference>
<dbReference type="Proteomes" id="UP000452235">
    <property type="component" value="Unassembled WGS sequence"/>
</dbReference>
<keyword evidence="4" id="KW-1185">Reference proteome</keyword>
<evidence type="ECO:0000256" key="2">
    <source>
        <dbReference type="SAM" id="MobiDB-lite"/>
    </source>
</evidence>
<sequence length="226" mass="25414">MSDYNATDLNSVLQTLSAFSHQQSQSQPQSQYQPSPTEPPKDTNINDDSLTPPSSQSLPRPRPTPPQSQSHSQPQDTSSITTWPAALQHVMRAMSQNEDLQRRIRRLIQRQHDHERQWWQGREALCAKQRARGEKKKELDAVLRSVGAPVDDSQVSTAEEDKAELQNYDAKVYRASRQMADAMAAELRALRIPFFTVKPGAGGLTAEALATLQRRMLELLQDLCGE</sequence>
<accession>A0A5M3Z6Q3</accession>
<dbReference type="AlphaFoldDB" id="A0A5M3Z6Q3"/>
<keyword evidence="1" id="KW-0175">Coiled coil</keyword>
<comment type="caution">
    <text evidence="3">The sequence shown here is derived from an EMBL/GenBank/DDBJ whole genome shotgun (WGS) entry which is preliminary data.</text>
</comment>
<dbReference type="Pfam" id="PF10454">
    <property type="entry name" value="DUF2458"/>
    <property type="match status" value="1"/>
</dbReference>
<feature type="coiled-coil region" evidence="1">
    <location>
        <begin position="90"/>
        <end position="117"/>
    </location>
</feature>
<protein>
    <submittedName>
        <fullName evidence="3">Uncharacterized protein</fullName>
    </submittedName>
</protein>
<name>A0A5M3Z6Q3_ASPTE</name>
<feature type="compositionally biased region" description="Low complexity" evidence="2">
    <location>
        <begin position="47"/>
        <end position="59"/>
    </location>
</feature>
<feature type="region of interest" description="Disordered" evidence="2">
    <location>
        <begin position="15"/>
        <end position="79"/>
    </location>
</feature>
<dbReference type="VEuPathDB" id="FungiDB:ATEG_04285"/>
<organism evidence="3 4">
    <name type="scientific">Aspergillus terreus</name>
    <dbReference type="NCBI Taxonomy" id="33178"/>
    <lineage>
        <taxon>Eukaryota</taxon>
        <taxon>Fungi</taxon>
        <taxon>Dikarya</taxon>
        <taxon>Ascomycota</taxon>
        <taxon>Pezizomycotina</taxon>
        <taxon>Eurotiomycetes</taxon>
        <taxon>Eurotiomycetidae</taxon>
        <taxon>Eurotiales</taxon>
        <taxon>Aspergillaceae</taxon>
        <taxon>Aspergillus</taxon>
        <taxon>Aspergillus subgen. Circumdati</taxon>
    </lineage>
</organism>
<evidence type="ECO:0000313" key="4">
    <source>
        <dbReference type="Proteomes" id="UP000452235"/>
    </source>
</evidence>
<gene>
    <name evidence="3" type="ORF">ATEIFO6365_0002072400</name>
</gene>
<evidence type="ECO:0000313" key="3">
    <source>
        <dbReference type="EMBL" id="GFF13613.1"/>
    </source>
</evidence>
<proteinExistence type="predicted"/>
<dbReference type="InterPro" id="IPR018858">
    <property type="entry name" value="DUF2458"/>
</dbReference>
<evidence type="ECO:0000256" key="1">
    <source>
        <dbReference type="SAM" id="Coils"/>
    </source>
</evidence>